<proteinExistence type="predicted"/>
<dbReference type="EMBL" id="CP043939">
    <property type="protein sequence ID" value="QER67669.1"/>
    <property type="molecule type" value="Genomic_DNA"/>
</dbReference>
<keyword evidence="1" id="KW-0648">Protein biosynthesis</keyword>
<gene>
    <name evidence="3" type="ORF">F0161_07210</name>
</gene>
<feature type="domain" description="YbaK/aminoacyl-tRNA synthetase-associated" evidence="2">
    <location>
        <begin position="43"/>
        <end position="162"/>
    </location>
</feature>
<dbReference type="GO" id="GO:0006412">
    <property type="term" value="P:translation"/>
    <property type="evidence" value="ECO:0007669"/>
    <property type="project" value="UniProtKB-KW"/>
</dbReference>
<accession>A0A5P1X4R3</accession>
<dbReference type="GO" id="GO:0016874">
    <property type="term" value="F:ligase activity"/>
    <property type="evidence" value="ECO:0007669"/>
    <property type="project" value="UniProtKB-KW"/>
</dbReference>
<evidence type="ECO:0000259" key="2">
    <source>
        <dbReference type="Pfam" id="PF04073"/>
    </source>
</evidence>
<keyword evidence="3" id="KW-0436">Ligase</keyword>
<dbReference type="KEGG" id="lnn:F0161_07210"/>
<dbReference type="Gene3D" id="3.90.960.10">
    <property type="entry name" value="YbaK/aminoacyl-tRNA synthetase-associated domain"/>
    <property type="match status" value="1"/>
</dbReference>
<protein>
    <submittedName>
        <fullName evidence="3">Proline--tRNA ligase</fullName>
    </submittedName>
</protein>
<evidence type="ECO:0000256" key="1">
    <source>
        <dbReference type="ARBA" id="ARBA00022917"/>
    </source>
</evidence>
<keyword evidence="4" id="KW-1185">Reference proteome</keyword>
<sequence>MNLDFQPVQQASHLVPESIYQQLHTLDLLDKVQVAKINPDFADGELLHEQYNVPFESELNCLVVQGKRNGLVKHAAVLVPYGRKANTGSPAKHALDVSKVSFAPLEFVIEQTNMEFGSITPLGLPNDWFILADASIFEQTDVIIGGGLVKSKLQIATKDLKQIPNLIVVENLAK</sequence>
<organism evidence="3 4">
    <name type="scientific">Paucilactobacillus nenjiangensis</name>
    <dbReference type="NCBI Taxonomy" id="1296540"/>
    <lineage>
        <taxon>Bacteria</taxon>
        <taxon>Bacillati</taxon>
        <taxon>Bacillota</taxon>
        <taxon>Bacilli</taxon>
        <taxon>Lactobacillales</taxon>
        <taxon>Lactobacillaceae</taxon>
        <taxon>Paucilactobacillus</taxon>
    </lineage>
</organism>
<evidence type="ECO:0000313" key="4">
    <source>
        <dbReference type="Proteomes" id="UP000325295"/>
    </source>
</evidence>
<name>A0A5P1X4R3_9LACO</name>
<dbReference type="RefSeq" id="WP_150204190.1">
    <property type="nucleotide sequence ID" value="NZ_CAXYVY010000096.1"/>
</dbReference>
<dbReference type="OrthoDB" id="9796920at2"/>
<dbReference type="InterPro" id="IPR036754">
    <property type="entry name" value="YbaK/aa-tRNA-synt-asso_dom_sf"/>
</dbReference>
<evidence type="ECO:0000313" key="3">
    <source>
        <dbReference type="EMBL" id="QER67669.1"/>
    </source>
</evidence>
<dbReference type="InterPro" id="IPR007214">
    <property type="entry name" value="YbaK/aa-tRNA-synth-assoc-dom"/>
</dbReference>
<dbReference type="Pfam" id="PF04073">
    <property type="entry name" value="tRNA_edit"/>
    <property type="match status" value="1"/>
</dbReference>
<reference evidence="3 4" key="1">
    <citation type="submission" date="2019-09" db="EMBL/GenBank/DDBJ databases">
        <title>Complete Genome Sequence of Lactobacillus nenjiangensis SH-Y15, isolated from sauerkraut.</title>
        <authorList>
            <person name="Yang H."/>
        </authorList>
    </citation>
    <scope>NUCLEOTIDE SEQUENCE [LARGE SCALE GENOMIC DNA]</scope>
    <source>
        <strain evidence="3 4">SH-Y15</strain>
    </source>
</reference>
<dbReference type="AlphaFoldDB" id="A0A5P1X4R3"/>
<dbReference type="GO" id="GO:0002161">
    <property type="term" value="F:aminoacyl-tRNA deacylase activity"/>
    <property type="evidence" value="ECO:0007669"/>
    <property type="project" value="InterPro"/>
</dbReference>
<dbReference type="SUPFAM" id="SSF55826">
    <property type="entry name" value="YbaK/ProRS associated domain"/>
    <property type="match status" value="1"/>
</dbReference>
<dbReference type="Proteomes" id="UP000325295">
    <property type="component" value="Chromosome"/>
</dbReference>